<dbReference type="OrthoDB" id="429626at2759"/>
<evidence type="ECO:0000256" key="18">
    <source>
        <dbReference type="ARBA" id="ARBA00048697"/>
    </source>
</evidence>
<dbReference type="Gene3D" id="3.20.20.70">
    <property type="entry name" value="Aldolase class I"/>
    <property type="match status" value="1"/>
</dbReference>
<evidence type="ECO:0000256" key="7">
    <source>
        <dbReference type="ARBA" id="ARBA00012575"/>
    </source>
</evidence>
<dbReference type="EMBL" id="KB095811">
    <property type="protein sequence ID" value="ESO12806.1"/>
    <property type="molecule type" value="Genomic_DNA"/>
</dbReference>
<dbReference type="GO" id="GO:0046872">
    <property type="term" value="F:metal ion binding"/>
    <property type="evidence" value="ECO:0007669"/>
    <property type="project" value="UniProtKB-KW"/>
</dbReference>
<dbReference type="Pfam" id="PF04055">
    <property type="entry name" value="Radical_SAM"/>
    <property type="match status" value="1"/>
</dbReference>
<dbReference type="STRING" id="6412.T1FPI9"/>
<keyword evidence="15" id="KW-0342">GTP-binding</keyword>
<dbReference type="RefSeq" id="XP_009009526.1">
    <property type="nucleotide sequence ID" value="XM_009011278.1"/>
</dbReference>
<dbReference type="NCBIfam" id="TIGR00581">
    <property type="entry name" value="moaC"/>
    <property type="match status" value="1"/>
</dbReference>
<dbReference type="CTD" id="20210736"/>
<evidence type="ECO:0000256" key="15">
    <source>
        <dbReference type="ARBA" id="ARBA00023134"/>
    </source>
</evidence>
<evidence type="ECO:0000256" key="19">
    <source>
        <dbReference type="ARBA" id="ARBA00054222"/>
    </source>
</evidence>
<keyword evidence="11" id="KW-0479">Metal-binding</keyword>
<comment type="catalytic activity">
    <reaction evidence="18">
        <text>GTP + AH2 + S-adenosyl-L-methionine = (8S)-3',8-cyclo-7,8-dihydroguanosine 5'-triphosphate + 5'-deoxyadenosine + L-methionine + A + H(+)</text>
        <dbReference type="Rhea" id="RHEA:49576"/>
        <dbReference type="ChEBI" id="CHEBI:13193"/>
        <dbReference type="ChEBI" id="CHEBI:15378"/>
        <dbReference type="ChEBI" id="CHEBI:17319"/>
        <dbReference type="ChEBI" id="CHEBI:17499"/>
        <dbReference type="ChEBI" id="CHEBI:37565"/>
        <dbReference type="ChEBI" id="CHEBI:57844"/>
        <dbReference type="ChEBI" id="CHEBI:59789"/>
        <dbReference type="ChEBI" id="CHEBI:131766"/>
        <dbReference type="EC" id="4.1.99.22"/>
    </reaction>
</comment>
<comment type="cofactor">
    <cofactor evidence="2">
        <name>[4Fe-4S] cluster</name>
        <dbReference type="ChEBI" id="CHEBI:49883"/>
    </cofactor>
</comment>
<dbReference type="SFLD" id="SFLDS00029">
    <property type="entry name" value="Radical_SAM"/>
    <property type="match status" value="1"/>
</dbReference>
<evidence type="ECO:0000256" key="14">
    <source>
        <dbReference type="ARBA" id="ARBA00023014"/>
    </source>
</evidence>
<protein>
    <recommendedName>
        <fullName evidence="8">Molybdenum cofactor biosynthesis protein 1</fullName>
        <ecNumber evidence="6">4.1.99.22</ecNumber>
        <ecNumber evidence="7">4.6.1.17</ecNumber>
    </recommendedName>
</protein>
<dbReference type="SUPFAM" id="SSF102114">
    <property type="entry name" value="Radical SAM enzymes"/>
    <property type="match status" value="1"/>
</dbReference>
<keyword evidence="16" id="KW-0501">Molybdenum cofactor biosynthesis</keyword>
<dbReference type="SMART" id="SM00729">
    <property type="entry name" value="Elp3"/>
    <property type="match status" value="1"/>
</dbReference>
<evidence type="ECO:0000313" key="22">
    <source>
        <dbReference type="EMBL" id="ESO12806.1"/>
    </source>
</evidence>
<evidence type="ECO:0000256" key="1">
    <source>
        <dbReference type="ARBA" id="ARBA00001637"/>
    </source>
</evidence>
<dbReference type="KEGG" id="hro:HELRODRAFT_187989"/>
<evidence type="ECO:0000256" key="6">
    <source>
        <dbReference type="ARBA" id="ARBA00012167"/>
    </source>
</evidence>
<dbReference type="InterPro" id="IPR006638">
    <property type="entry name" value="Elp3/MiaA/NifB-like_rSAM"/>
</dbReference>
<name>T1FPI9_HELRO</name>
<keyword evidence="9" id="KW-0004">4Fe-4S</keyword>
<reference evidence="24" key="1">
    <citation type="submission" date="2012-12" db="EMBL/GenBank/DDBJ databases">
        <authorList>
            <person name="Hellsten U."/>
            <person name="Grimwood J."/>
            <person name="Chapman J.A."/>
            <person name="Shapiro H."/>
            <person name="Aerts A."/>
            <person name="Otillar R.P."/>
            <person name="Terry A.Y."/>
            <person name="Boore J.L."/>
            <person name="Simakov O."/>
            <person name="Marletaz F."/>
            <person name="Cho S.-J."/>
            <person name="Edsinger-Gonzales E."/>
            <person name="Havlak P."/>
            <person name="Kuo D.-H."/>
            <person name="Larsson T."/>
            <person name="Lv J."/>
            <person name="Arendt D."/>
            <person name="Savage R."/>
            <person name="Osoegawa K."/>
            <person name="de Jong P."/>
            <person name="Lindberg D.R."/>
            <person name="Seaver E.C."/>
            <person name="Weisblat D.A."/>
            <person name="Putnam N.H."/>
            <person name="Grigoriev I.V."/>
            <person name="Rokhsar D.S."/>
        </authorList>
    </citation>
    <scope>NUCLEOTIDE SEQUENCE</scope>
</reference>
<dbReference type="NCBIfam" id="TIGR02666">
    <property type="entry name" value="moaA"/>
    <property type="match status" value="1"/>
</dbReference>
<dbReference type="InterPro" id="IPR000385">
    <property type="entry name" value="MoaA_NifB_PqqE_Fe-S-bd_CS"/>
</dbReference>
<dbReference type="InterPro" id="IPR047594">
    <property type="entry name" value="MoaC_bact/euk"/>
</dbReference>
<evidence type="ECO:0000256" key="5">
    <source>
        <dbReference type="ARBA" id="ARBA00009862"/>
    </source>
</evidence>
<dbReference type="NCBIfam" id="NF006870">
    <property type="entry name" value="PRK09364.1"/>
    <property type="match status" value="1"/>
</dbReference>
<keyword evidence="10" id="KW-0949">S-adenosyl-L-methionine</keyword>
<reference evidence="22 24" key="2">
    <citation type="journal article" date="2013" name="Nature">
        <title>Insights into bilaterian evolution from three spiralian genomes.</title>
        <authorList>
            <person name="Simakov O."/>
            <person name="Marletaz F."/>
            <person name="Cho S.J."/>
            <person name="Edsinger-Gonzales E."/>
            <person name="Havlak P."/>
            <person name="Hellsten U."/>
            <person name="Kuo D.H."/>
            <person name="Larsson T."/>
            <person name="Lv J."/>
            <person name="Arendt D."/>
            <person name="Savage R."/>
            <person name="Osoegawa K."/>
            <person name="de Jong P."/>
            <person name="Grimwood J."/>
            <person name="Chapman J.A."/>
            <person name="Shapiro H."/>
            <person name="Aerts A."/>
            <person name="Otillar R.P."/>
            <person name="Terry A.Y."/>
            <person name="Boore J.L."/>
            <person name="Grigoriev I.V."/>
            <person name="Lindberg D.R."/>
            <person name="Seaver E.C."/>
            <person name="Weisblat D.A."/>
            <person name="Putnam N.H."/>
            <person name="Rokhsar D.S."/>
        </authorList>
    </citation>
    <scope>NUCLEOTIDE SEQUENCE</scope>
</reference>
<organism evidence="23 24">
    <name type="scientific">Helobdella robusta</name>
    <name type="common">Californian leech</name>
    <dbReference type="NCBI Taxonomy" id="6412"/>
    <lineage>
        <taxon>Eukaryota</taxon>
        <taxon>Metazoa</taxon>
        <taxon>Spiralia</taxon>
        <taxon>Lophotrochozoa</taxon>
        <taxon>Annelida</taxon>
        <taxon>Clitellata</taxon>
        <taxon>Hirudinea</taxon>
        <taxon>Rhynchobdellida</taxon>
        <taxon>Glossiphoniidae</taxon>
        <taxon>Helobdella</taxon>
    </lineage>
</organism>
<dbReference type="CDD" id="cd01335">
    <property type="entry name" value="Radical_SAM"/>
    <property type="match status" value="1"/>
</dbReference>
<dbReference type="PROSITE" id="PS01305">
    <property type="entry name" value="MOAA_NIFB_PQQE"/>
    <property type="match status" value="1"/>
</dbReference>
<dbReference type="Pfam" id="PF01967">
    <property type="entry name" value="MoaC"/>
    <property type="match status" value="1"/>
</dbReference>
<feature type="domain" description="Radical SAM core" evidence="21">
    <location>
        <begin position="63"/>
        <end position="278"/>
    </location>
</feature>
<dbReference type="FunCoup" id="T1FPI9">
    <property type="interactions" value="292"/>
</dbReference>
<dbReference type="GO" id="GO:0005525">
    <property type="term" value="F:GTP binding"/>
    <property type="evidence" value="ECO:0007669"/>
    <property type="project" value="UniProtKB-KW"/>
</dbReference>
<dbReference type="PANTHER" id="PTHR22960">
    <property type="entry name" value="MOLYBDOPTERIN COFACTOR SYNTHESIS PROTEIN A"/>
    <property type="match status" value="1"/>
</dbReference>
<dbReference type="GO" id="GO:0061799">
    <property type="term" value="F:cyclic pyranopterin monophosphate synthase activity"/>
    <property type="evidence" value="ECO:0000318"/>
    <property type="project" value="GO_Central"/>
</dbReference>
<evidence type="ECO:0000256" key="12">
    <source>
        <dbReference type="ARBA" id="ARBA00022741"/>
    </source>
</evidence>
<evidence type="ECO:0000256" key="10">
    <source>
        <dbReference type="ARBA" id="ARBA00022691"/>
    </source>
</evidence>
<dbReference type="EC" id="4.1.99.22" evidence="6"/>
<dbReference type="EnsemblMetazoa" id="HelroT187989">
    <property type="protein sequence ID" value="HelroP187989"/>
    <property type="gene ID" value="HelroG187989"/>
</dbReference>
<dbReference type="PROSITE" id="PS51918">
    <property type="entry name" value="RADICAL_SAM"/>
    <property type="match status" value="1"/>
</dbReference>
<dbReference type="InterPro" id="IPR002820">
    <property type="entry name" value="Mopterin_CF_biosynth-C_dom"/>
</dbReference>
<dbReference type="Pfam" id="PF06463">
    <property type="entry name" value="Mob_synth_C"/>
    <property type="match status" value="1"/>
</dbReference>
<keyword evidence="12" id="KW-0547">Nucleotide-binding</keyword>
<dbReference type="OMA" id="QTVHMTS"/>
<sequence>MKQMSMSSILAKSRFWVKRNDYCSIPAVFEKPKNLTETENVETIQPKAKLKHVKPFSDFLTDLHHRQHTYLRISLTERCNLRCQYCMPESGVDLTSNDNLLKTDEMMKLAKLFVKEGIKKIRLTGGEPLIRKDIVEIVEQLNFLKQYGLEKLSLTTNGVLLHRYSEKLKEAGLDNLNISLDTLIKSKFEFITRRKGFEKVINNIDLAINTGFKSIKINCVLMKNFNDDECTNFVELTKDKPLDVRFIEYMPFDGNKWNAAKFISYRDLFEIIKSAYPNIKPLENEFHSTSKSWKVDGYVGRIGFITSMSDHFCGGCNRLRLTADGNLKVCLFGNSEVSLKDALRLNYSDEDLLQIIGHAVKRKKAKHAGLDSLTKLKNRPMILIGGNVTFPTNQFRRYFHSSHNRFDKRDDNSQAGSQLTHVNVSGKIKMVDIAGKSVTHRKAQAYCRVRLPLHVYEAVKINKIKKGDVLTTAKLAAIMAAKKTADLIPLCHHLALNTVNVVMTLNDAESCVEISAEASCDGKTGVEMEALVGVSVAGLTIYDMCKAMSHNIEIQEIKLISKSGGKSDYDILRK</sequence>
<dbReference type="InterPro" id="IPR040064">
    <property type="entry name" value="MoaA-like"/>
</dbReference>
<dbReference type="GeneID" id="20210736"/>
<keyword evidence="14" id="KW-0411">Iron-sulfur</keyword>
<comment type="similarity">
    <text evidence="4">In the C-terminal section; belongs to the MoaC family.</text>
</comment>
<dbReference type="GO" id="GO:0051539">
    <property type="term" value="F:4 iron, 4 sulfur cluster binding"/>
    <property type="evidence" value="ECO:0007669"/>
    <property type="project" value="UniProtKB-KW"/>
</dbReference>
<dbReference type="CDD" id="cd01420">
    <property type="entry name" value="MoaC_PE"/>
    <property type="match status" value="1"/>
</dbReference>
<dbReference type="eggNOG" id="KOG2876">
    <property type="taxonomic scope" value="Eukaryota"/>
</dbReference>
<evidence type="ECO:0000256" key="13">
    <source>
        <dbReference type="ARBA" id="ARBA00023004"/>
    </source>
</evidence>
<evidence type="ECO:0000256" key="8">
    <source>
        <dbReference type="ARBA" id="ARBA00015273"/>
    </source>
</evidence>
<evidence type="ECO:0000313" key="23">
    <source>
        <dbReference type="EnsemblMetazoa" id="HelroP187989"/>
    </source>
</evidence>
<dbReference type="GO" id="GO:0061798">
    <property type="term" value="F:GTP 3',8'-cyclase activity"/>
    <property type="evidence" value="ECO:0000318"/>
    <property type="project" value="GO_Central"/>
</dbReference>
<evidence type="ECO:0000256" key="4">
    <source>
        <dbReference type="ARBA" id="ARBA00008484"/>
    </source>
</evidence>
<evidence type="ECO:0000256" key="2">
    <source>
        <dbReference type="ARBA" id="ARBA00001966"/>
    </source>
</evidence>
<comment type="function">
    <text evidence="19">Isoform MOCS1A and isoform MOCS1B probably form a complex that catalyzes the conversion of 5'-GTP to cyclic pyranopterin monophosphate (cPMP). MOCS1A catalyzes the cyclization of GTP to (8S)-3',8-cyclo-7,8-dihydroguanosine 5'-triphosphate and MOCS1B catalyzes the subsequent conversion of (8S)-3',8-cyclo-7,8-dihydroguanosine 5'-triphosphate to cPMP.</text>
</comment>
<comment type="pathway">
    <text evidence="3">Cofactor biosynthesis; molybdopterin biosynthesis.</text>
</comment>
<dbReference type="InterPro" id="IPR013785">
    <property type="entry name" value="Aldolase_TIM"/>
</dbReference>
<dbReference type="FunFam" id="3.20.20.70:FF:000117">
    <property type="entry name" value="molybdenum cofactor biosynthesis protein 1"/>
    <property type="match status" value="1"/>
</dbReference>
<dbReference type="AlphaFoldDB" id="T1FPI9"/>
<evidence type="ECO:0000256" key="9">
    <source>
        <dbReference type="ARBA" id="ARBA00022485"/>
    </source>
</evidence>
<comment type="catalytic activity">
    <reaction evidence="1">
        <text>(8S)-3',8-cyclo-7,8-dihydroguanosine 5'-triphosphate = cyclic pyranopterin phosphate + diphosphate</text>
        <dbReference type="Rhea" id="RHEA:49580"/>
        <dbReference type="ChEBI" id="CHEBI:33019"/>
        <dbReference type="ChEBI" id="CHEBI:59648"/>
        <dbReference type="ChEBI" id="CHEBI:131766"/>
        <dbReference type="EC" id="4.6.1.17"/>
    </reaction>
</comment>
<dbReference type="HOGENOM" id="CLU_009273_7_2_1"/>
<dbReference type="InterPro" id="IPR010505">
    <property type="entry name" value="MoaA_twitch"/>
</dbReference>
<dbReference type="HAMAP" id="MF_01225_B">
    <property type="entry name" value="MoaA_B"/>
    <property type="match status" value="1"/>
</dbReference>
<evidence type="ECO:0000256" key="20">
    <source>
        <dbReference type="ARBA" id="ARBA00063038"/>
    </source>
</evidence>
<dbReference type="InterPro" id="IPR023045">
    <property type="entry name" value="MoaC"/>
</dbReference>
<dbReference type="CDD" id="cd21117">
    <property type="entry name" value="Twitch_MoaA"/>
    <property type="match status" value="1"/>
</dbReference>
<dbReference type="Proteomes" id="UP000015101">
    <property type="component" value="Unassembled WGS sequence"/>
</dbReference>
<dbReference type="SFLD" id="SFLDG01067">
    <property type="entry name" value="SPASM/twitch_domain_containing"/>
    <property type="match status" value="1"/>
</dbReference>
<dbReference type="EC" id="4.6.1.17" evidence="7"/>
<dbReference type="NCBIfam" id="NF001199">
    <property type="entry name" value="PRK00164.2-1"/>
    <property type="match status" value="1"/>
</dbReference>
<comment type="similarity">
    <text evidence="5">In the N-terminal section; belongs to the radical SAM superfamily. MoaA family.</text>
</comment>
<accession>T1FPI9</accession>
<dbReference type="SFLD" id="SFLDG01386">
    <property type="entry name" value="main_SPASM_domain-containing"/>
    <property type="match status" value="1"/>
</dbReference>
<dbReference type="PANTHER" id="PTHR22960:SF0">
    <property type="entry name" value="MOLYBDENUM COFACTOR BIOSYNTHESIS PROTEIN 1"/>
    <property type="match status" value="1"/>
</dbReference>
<reference evidence="23" key="3">
    <citation type="submission" date="2015-06" db="UniProtKB">
        <authorList>
            <consortium name="EnsemblMetazoa"/>
        </authorList>
    </citation>
    <scope>IDENTIFICATION</scope>
</reference>
<dbReference type="GO" id="GO:0006777">
    <property type="term" value="P:Mo-molybdopterin cofactor biosynthetic process"/>
    <property type="evidence" value="ECO:0000318"/>
    <property type="project" value="GO_Central"/>
</dbReference>
<evidence type="ECO:0000256" key="17">
    <source>
        <dbReference type="ARBA" id="ARBA00023239"/>
    </source>
</evidence>
<comment type="subunit">
    <text evidence="20">Isoform MOCS1A and isoform MOCS1B probably form a heterooligomer.</text>
</comment>
<dbReference type="SUPFAM" id="SSF55040">
    <property type="entry name" value="Molybdenum cofactor biosynthesis protein C, MoaC"/>
    <property type="match status" value="1"/>
</dbReference>
<dbReference type="InterPro" id="IPR007197">
    <property type="entry name" value="rSAM"/>
</dbReference>
<keyword evidence="17" id="KW-0456">Lyase</keyword>
<evidence type="ECO:0000256" key="11">
    <source>
        <dbReference type="ARBA" id="ARBA00022723"/>
    </source>
</evidence>
<evidence type="ECO:0000256" key="16">
    <source>
        <dbReference type="ARBA" id="ARBA00023150"/>
    </source>
</evidence>
<dbReference type="UniPathway" id="UPA00344"/>
<dbReference type="SFLD" id="SFLDG01383">
    <property type="entry name" value="cyclic_pyranopterin_phosphate"/>
    <property type="match status" value="1"/>
</dbReference>
<dbReference type="Gene3D" id="3.30.70.640">
    <property type="entry name" value="Molybdopterin cofactor biosynthesis C (MoaC) domain"/>
    <property type="match status" value="1"/>
</dbReference>
<dbReference type="InParanoid" id="T1FPI9"/>
<proteinExistence type="inferred from homology"/>
<keyword evidence="13" id="KW-0408">Iron</keyword>
<dbReference type="InterPro" id="IPR058240">
    <property type="entry name" value="rSAM_sf"/>
</dbReference>
<dbReference type="InterPro" id="IPR050105">
    <property type="entry name" value="MoCo_biosynth_MoaA/MoaC"/>
</dbReference>
<evidence type="ECO:0000256" key="3">
    <source>
        <dbReference type="ARBA" id="ARBA00005046"/>
    </source>
</evidence>
<evidence type="ECO:0000259" key="21">
    <source>
        <dbReference type="PROSITE" id="PS51918"/>
    </source>
</evidence>
<keyword evidence="24" id="KW-1185">Reference proteome</keyword>
<gene>
    <name evidence="23" type="primary">20210736</name>
    <name evidence="22" type="ORF">HELRODRAFT_187989</name>
</gene>
<dbReference type="EMBL" id="AMQM01000242">
    <property type="status" value="NOT_ANNOTATED_CDS"/>
    <property type="molecule type" value="Genomic_DNA"/>
</dbReference>
<evidence type="ECO:0000313" key="24">
    <source>
        <dbReference type="Proteomes" id="UP000015101"/>
    </source>
</evidence>
<dbReference type="InterPro" id="IPR013483">
    <property type="entry name" value="MoaA"/>
</dbReference>
<dbReference type="InterPro" id="IPR036522">
    <property type="entry name" value="MoaC_sf"/>
</dbReference>